<evidence type="ECO:0000259" key="5">
    <source>
        <dbReference type="PROSITE" id="PS50181"/>
    </source>
</evidence>
<dbReference type="EC" id="2.3.1.225" evidence="1"/>
<dbReference type="SMART" id="SM00248">
    <property type="entry name" value="ANK"/>
    <property type="match status" value="3"/>
</dbReference>
<dbReference type="Proteomes" id="UP000054466">
    <property type="component" value="Unassembled WGS sequence"/>
</dbReference>
<dbReference type="STRING" id="569365.A0A0D2BUA9"/>
<dbReference type="PROSITE" id="PS50297">
    <property type="entry name" value="ANK_REP_REGION"/>
    <property type="match status" value="3"/>
</dbReference>
<keyword evidence="3 4" id="KW-0040">ANK repeat</keyword>
<evidence type="ECO:0000256" key="2">
    <source>
        <dbReference type="ARBA" id="ARBA00022737"/>
    </source>
</evidence>
<proteinExistence type="predicted"/>
<dbReference type="InterPro" id="IPR002110">
    <property type="entry name" value="Ankyrin_rpt"/>
</dbReference>
<protein>
    <recommendedName>
        <fullName evidence="1">protein S-acyltransferase</fullName>
        <ecNumber evidence="1">2.3.1.225</ecNumber>
    </recommendedName>
</protein>
<gene>
    <name evidence="6" type="ORF">PV07_12606</name>
</gene>
<feature type="domain" description="F-box" evidence="5">
    <location>
        <begin position="25"/>
        <end position="72"/>
    </location>
</feature>
<dbReference type="PROSITE" id="PS50088">
    <property type="entry name" value="ANK_REPEAT"/>
    <property type="match status" value="3"/>
</dbReference>
<dbReference type="PROSITE" id="PS50181">
    <property type="entry name" value="FBOX"/>
    <property type="match status" value="1"/>
</dbReference>
<dbReference type="PANTHER" id="PTHR24161">
    <property type="entry name" value="ANK_REP_REGION DOMAIN-CONTAINING PROTEIN-RELATED"/>
    <property type="match status" value="1"/>
</dbReference>
<dbReference type="InterPro" id="IPR001810">
    <property type="entry name" value="F-box_dom"/>
</dbReference>
<dbReference type="OrthoDB" id="341259at2759"/>
<dbReference type="RefSeq" id="XP_016242206.1">
    <property type="nucleotide sequence ID" value="XM_016400146.1"/>
</dbReference>
<dbReference type="PANTHER" id="PTHR24161:SF85">
    <property type="entry name" value="PALMITOYLTRANSFERASE HIP14"/>
    <property type="match status" value="1"/>
</dbReference>
<dbReference type="Pfam" id="PF00023">
    <property type="entry name" value="Ank"/>
    <property type="match status" value="3"/>
</dbReference>
<evidence type="ECO:0000313" key="7">
    <source>
        <dbReference type="Proteomes" id="UP000054466"/>
    </source>
</evidence>
<feature type="repeat" description="ANK" evidence="4">
    <location>
        <begin position="113"/>
        <end position="145"/>
    </location>
</feature>
<dbReference type="VEuPathDB" id="FungiDB:PV07_12606"/>
<accession>A0A0D2BUA9</accession>
<evidence type="ECO:0000256" key="4">
    <source>
        <dbReference type="PROSITE-ProRule" id="PRU00023"/>
    </source>
</evidence>
<reference evidence="6 7" key="1">
    <citation type="submission" date="2015-01" db="EMBL/GenBank/DDBJ databases">
        <title>The Genome Sequence of Cladophialophora immunda CBS83496.</title>
        <authorList>
            <consortium name="The Broad Institute Genomics Platform"/>
            <person name="Cuomo C."/>
            <person name="de Hoog S."/>
            <person name="Gorbushina A."/>
            <person name="Stielow B."/>
            <person name="Teixiera M."/>
            <person name="Abouelleil A."/>
            <person name="Chapman S.B."/>
            <person name="Priest M."/>
            <person name="Young S.K."/>
            <person name="Wortman J."/>
            <person name="Nusbaum C."/>
            <person name="Birren B."/>
        </authorList>
    </citation>
    <scope>NUCLEOTIDE SEQUENCE [LARGE SCALE GENOMIC DNA]</scope>
    <source>
        <strain evidence="6 7">CBS 83496</strain>
    </source>
</reference>
<evidence type="ECO:0000256" key="1">
    <source>
        <dbReference type="ARBA" id="ARBA00012210"/>
    </source>
</evidence>
<keyword evidence="2" id="KW-0677">Repeat</keyword>
<dbReference type="SUPFAM" id="SSF48403">
    <property type="entry name" value="Ankyrin repeat"/>
    <property type="match status" value="1"/>
</dbReference>
<keyword evidence="7" id="KW-1185">Reference proteome</keyword>
<dbReference type="GeneID" id="27351800"/>
<dbReference type="InterPro" id="IPR036770">
    <property type="entry name" value="Ankyrin_rpt-contain_sf"/>
</dbReference>
<sequence>MVSRTARSTSVAQSTAALLISIEFAMTFLDVPNEIVGEIIQYLKQTDIYSLIRVNQRLHFNFYERLLRYNVRHQKGTALTWAVIKGHARLTRKLIELGADVNRQIDSRNPKYFRPTLLHLAAAMRNLPMVKLLFEMGADLNQRDDKGRAPHYWALVSRDEELIQEFSWRTENLSHFVVDDSQNQTSLHLAARFWLAGMIRYFVEIGIDVNVKDKEGKTPLDLSKRALCDGCWRRTSDAKNDTAVETMRLLVVLGEDPAAANWFIACNTVRRRRYECSYGGLDDEPNSHGVRASTSRSDIEYDTNTIRLSSFTSTNLAFPQLVSSPMVTDSKPEPKNGPWSVVGVQNLKTRLSPRAGQRDTLISEPESREPFPRLIDGSFDQAHDQAGKVWIRFRENKGENMIVNTSMVTRDETSEGVSRLKAAKTQRKKKWKPVVLEGF</sequence>
<name>A0A0D2BUA9_9EURO</name>
<feature type="repeat" description="ANK" evidence="4">
    <location>
        <begin position="182"/>
        <end position="214"/>
    </location>
</feature>
<dbReference type="Gene3D" id="1.25.40.20">
    <property type="entry name" value="Ankyrin repeat-containing domain"/>
    <property type="match status" value="2"/>
</dbReference>
<dbReference type="EMBL" id="KN847065">
    <property type="protein sequence ID" value="KIW21990.1"/>
    <property type="molecule type" value="Genomic_DNA"/>
</dbReference>
<dbReference type="HOGENOM" id="CLU_624029_0_0_1"/>
<dbReference type="GO" id="GO:0019706">
    <property type="term" value="F:protein-cysteine S-palmitoyltransferase activity"/>
    <property type="evidence" value="ECO:0007669"/>
    <property type="project" value="UniProtKB-EC"/>
</dbReference>
<organism evidence="6 7">
    <name type="scientific">Cladophialophora immunda</name>
    <dbReference type="NCBI Taxonomy" id="569365"/>
    <lineage>
        <taxon>Eukaryota</taxon>
        <taxon>Fungi</taxon>
        <taxon>Dikarya</taxon>
        <taxon>Ascomycota</taxon>
        <taxon>Pezizomycotina</taxon>
        <taxon>Eurotiomycetes</taxon>
        <taxon>Chaetothyriomycetidae</taxon>
        <taxon>Chaetothyriales</taxon>
        <taxon>Herpotrichiellaceae</taxon>
        <taxon>Cladophialophora</taxon>
    </lineage>
</organism>
<feature type="repeat" description="ANK" evidence="4">
    <location>
        <begin position="74"/>
        <end position="106"/>
    </location>
</feature>
<evidence type="ECO:0000256" key="3">
    <source>
        <dbReference type="ARBA" id="ARBA00023043"/>
    </source>
</evidence>
<evidence type="ECO:0000313" key="6">
    <source>
        <dbReference type="EMBL" id="KIW21990.1"/>
    </source>
</evidence>
<dbReference type="AlphaFoldDB" id="A0A0D2BUA9"/>